<dbReference type="GO" id="GO:0005634">
    <property type="term" value="C:nucleus"/>
    <property type="evidence" value="ECO:0007669"/>
    <property type="project" value="TreeGrafter"/>
</dbReference>
<dbReference type="PROSITE" id="PS00973">
    <property type="entry name" value="USP_2"/>
    <property type="match status" value="1"/>
</dbReference>
<proteinExistence type="inferred from homology"/>
<comment type="catalytic activity">
    <reaction evidence="1">
        <text>Thiol-dependent hydrolysis of ester, thioester, amide, peptide and isopeptide bonds formed by the C-terminal Gly of ubiquitin (a 76-residue protein attached to proteins as an intracellular targeting signal).</text>
        <dbReference type="EC" id="3.4.19.12"/>
    </reaction>
</comment>
<dbReference type="GO" id="GO:0004843">
    <property type="term" value="F:cysteine-type deubiquitinase activity"/>
    <property type="evidence" value="ECO:0007669"/>
    <property type="project" value="UniProtKB-UniRule"/>
</dbReference>
<dbReference type="GO" id="GO:0016579">
    <property type="term" value="P:protein deubiquitination"/>
    <property type="evidence" value="ECO:0007669"/>
    <property type="project" value="InterPro"/>
</dbReference>
<evidence type="ECO:0000259" key="3">
    <source>
        <dbReference type="PROSITE" id="PS50235"/>
    </source>
</evidence>
<dbReference type="PROSITE" id="PS50235">
    <property type="entry name" value="USP_3"/>
    <property type="match status" value="1"/>
</dbReference>
<dbReference type="EC" id="3.4.19.12" evidence="1"/>
<dbReference type="InterPro" id="IPR001394">
    <property type="entry name" value="Peptidase_C19_UCH"/>
</dbReference>
<feature type="compositionally biased region" description="Basic and acidic residues" evidence="2">
    <location>
        <begin position="311"/>
        <end position="325"/>
    </location>
</feature>
<dbReference type="AlphaFoldDB" id="A0AAV9SU64"/>
<keyword evidence="1" id="KW-0833">Ubl conjugation pathway</keyword>
<dbReference type="PANTHER" id="PTHR24006">
    <property type="entry name" value="UBIQUITIN CARBOXYL-TERMINAL HYDROLASE"/>
    <property type="match status" value="1"/>
</dbReference>
<feature type="region of interest" description="Disordered" evidence="2">
    <location>
        <begin position="401"/>
        <end position="420"/>
    </location>
</feature>
<accession>A0AAV9SU64</accession>
<gene>
    <name evidence="4" type="ORF">CRENBAI_019892</name>
</gene>
<dbReference type="InterPro" id="IPR018200">
    <property type="entry name" value="USP_CS"/>
</dbReference>
<keyword evidence="5" id="KW-1185">Reference proteome</keyword>
<dbReference type="InterPro" id="IPR050164">
    <property type="entry name" value="Peptidase_C19"/>
</dbReference>
<evidence type="ECO:0000256" key="2">
    <source>
        <dbReference type="SAM" id="MobiDB-lite"/>
    </source>
</evidence>
<dbReference type="Proteomes" id="UP001311232">
    <property type="component" value="Unassembled WGS sequence"/>
</dbReference>
<comment type="caution">
    <text evidence="4">The sequence shown here is derived from an EMBL/GenBank/DDBJ whole genome shotgun (WGS) entry which is preliminary data.</text>
</comment>
<keyword evidence="1" id="KW-0378">Hydrolase</keyword>
<dbReference type="GO" id="GO:0005829">
    <property type="term" value="C:cytosol"/>
    <property type="evidence" value="ECO:0007669"/>
    <property type="project" value="TreeGrafter"/>
</dbReference>
<feature type="compositionally biased region" description="Polar residues" evidence="2">
    <location>
        <begin position="773"/>
        <end position="783"/>
    </location>
</feature>
<comment type="similarity">
    <text evidence="1">Belongs to the peptidase C19 family.</text>
</comment>
<dbReference type="GO" id="GO:0006508">
    <property type="term" value="P:proteolysis"/>
    <property type="evidence" value="ECO:0007669"/>
    <property type="project" value="UniProtKB-KW"/>
</dbReference>
<feature type="compositionally biased region" description="Polar residues" evidence="2">
    <location>
        <begin position="301"/>
        <end position="310"/>
    </location>
</feature>
<dbReference type="Pfam" id="PF00443">
    <property type="entry name" value="UCH"/>
    <property type="match status" value="1"/>
</dbReference>
<evidence type="ECO:0000313" key="5">
    <source>
        <dbReference type="Proteomes" id="UP001311232"/>
    </source>
</evidence>
<dbReference type="InterPro" id="IPR038765">
    <property type="entry name" value="Papain-like_cys_pep_sf"/>
</dbReference>
<sequence length="804" mass="90915">MSFSKYYGLVNQGSTCYLNSVLQVLFMTNDFREAIESYRCDTTSLDYHLKELFDELKKSTASTQKLNEVLGISDGFMQSDAAECLENILSKVTSPGASQLFQGMLTIKNKCSTCCTETSTEDPFWSLPLELEDSYYTYDLTEGIDNYFKESHLREPNQLFCECCSTKSDATIKVEMKHHPEVLTLLLKRFKFDQLYGKYIKIRRGVKIPELLQIPPYGNVTLIYELYAFVEHTGELRNGHYIVTIKSQDDGKWYVFSDHWVRLTYLQLFERNDNEIKHGAYLLFYRKISNTDSMKADKSRPSTSDCSTSDHPSREDIEPREGQECEEEAARAECGVFTEECLQNKREKNHSMMTRTVDECFTSATNKPLEINNDNNKMGMGNKQIVSDEGQSKGVLDNQHNKQHQDLDGKQDVSGKHSEKCPTCLRDSEVFKSDTIDQHRRETEKAGARADYIADKEKEVIGIRKEEVKETIVDDSISKTRPPTRCDLMQQMGMGGFQNCNTAIHECKNSTTAQNSTDVWCHSEHMTSGINQNQKNLDCNKAKAGNYGQQRTEMKVVLNESTEGKDDQYVQIRGKLYEICEERVEDKSRYLILKEIDQANGEDFSKQNKYRNPECKINKLRLCRKETGKASESCTCGSEVSQEIGTCNQPGQMITAPWFVNQHQMTNSILSISENKILEKGDSNAESNHPSNYSFNGTSCSSLQGCNGAGALPQQSFGTEHCSSMDSLSSSLNNLSLSDESGPNKAGIQGDPAKSGTCNGNQPVTEYDDRQKANPQSDTQIQVENEETDEGSNVVCSRFMKSFY</sequence>
<dbReference type="Gene3D" id="3.90.70.10">
    <property type="entry name" value="Cysteine proteinases"/>
    <property type="match status" value="1"/>
</dbReference>
<dbReference type="PROSITE" id="PS00972">
    <property type="entry name" value="USP_1"/>
    <property type="match status" value="1"/>
</dbReference>
<keyword evidence="1" id="KW-0645">Protease</keyword>
<dbReference type="SUPFAM" id="SSF54001">
    <property type="entry name" value="Cysteine proteinases"/>
    <property type="match status" value="1"/>
</dbReference>
<protein>
    <recommendedName>
        <fullName evidence="1">Ubiquitin carboxyl-terminal hydrolase</fullName>
        <ecNumber evidence="1">3.4.19.12</ecNumber>
    </recommendedName>
</protein>
<dbReference type="EMBL" id="JAHHUM010000006">
    <property type="protein sequence ID" value="KAK5624017.1"/>
    <property type="molecule type" value="Genomic_DNA"/>
</dbReference>
<feature type="domain" description="USP" evidence="3">
    <location>
        <begin position="7"/>
        <end position="288"/>
    </location>
</feature>
<reference evidence="4 5" key="1">
    <citation type="submission" date="2021-06" db="EMBL/GenBank/DDBJ databases">
        <authorList>
            <person name="Palmer J.M."/>
        </authorList>
    </citation>
    <scope>NUCLEOTIDE SEQUENCE [LARGE SCALE GENOMIC DNA]</scope>
    <source>
        <strain evidence="4 5">MEX-2019</strain>
        <tissue evidence="4">Muscle</tissue>
    </source>
</reference>
<feature type="region of interest" description="Disordered" evidence="2">
    <location>
        <begin position="294"/>
        <end position="325"/>
    </location>
</feature>
<dbReference type="CDD" id="cd02257">
    <property type="entry name" value="Peptidase_C19"/>
    <property type="match status" value="1"/>
</dbReference>
<evidence type="ECO:0000256" key="1">
    <source>
        <dbReference type="RuleBase" id="RU366025"/>
    </source>
</evidence>
<keyword evidence="1" id="KW-0788">Thiol protease</keyword>
<dbReference type="InterPro" id="IPR028889">
    <property type="entry name" value="USP"/>
</dbReference>
<dbReference type="PANTHER" id="PTHR24006:SF899">
    <property type="entry name" value="UBIQUITIN CARBOXYL-TERMINAL HYDROLASE"/>
    <property type="match status" value="1"/>
</dbReference>
<evidence type="ECO:0000313" key="4">
    <source>
        <dbReference type="EMBL" id="KAK5624017.1"/>
    </source>
</evidence>
<organism evidence="4 5">
    <name type="scientific">Crenichthys baileyi</name>
    <name type="common">White River springfish</name>
    <dbReference type="NCBI Taxonomy" id="28760"/>
    <lineage>
        <taxon>Eukaryota</taxon>
        <taxon>Metazoa</taxon>
        <taxon>Chordata</taxon>
        <taxon>Craniata</taxon>
        <taxon>Vertebrata</taxon>
        <taxon>Euteleostomi</taxon>
        <taxon>Actinopterygii</taxon>
        <taxon>Neopterygii</taxon>
        <taxon>Teleostei</taxon>
        <taxon>Neoteleostei</taxon>
        <taxon>Acanthomorphata</taxon>
        <taxon>Ovalentaria</taxon>
        <taxon>Atherinomorphae</taxon>
        <taxon>Cyprinodontiformes</taxon>
        <taxon>Goodeidae</taxon>
        <taxon>Crenichthys</taxon>
    </lineage>
</organism>
<name>A0AAV9SU64_9TELE</name>
<feature type="region of interest" description="Disordered" evidence="2">
    <location>
        <begin position="733"/>
        <end position="790"/>
    </location>
</feature>